<feature type="domain" description="Bacterial repeat" evidence="8">
    <location>
        <begin position="1759"/>
        <end position="1799"/>
    </location>
</feature>
<evidence type="ECO:0000256" key="2">
    <source>
        <dbReference type="ARBA" id="ARBA00022525"/>
    </source>
</evidence>
<dbReference type="Gene3D" id="2.60.40.10">
    <property type="entry name" value="Immunoglobulins"/>
    <property type="match status" value="1"/>
</dbReference>
<organism evidence="9 10">
    <name type="scientific">Solobacterium moorei</name>
    <dbReference type="NCBI Taxonomy" id="102148"/>
    <lineage>
        <taxon>Bacteria</taxon>
        <taxon>Bacillati</taxon>
        <taxon>Bacillota</taxon>
        <taxon>Erysipelotrichia</taxon>
        <taxon>Erysipelotrichales</taxon>
        <taxon>Erysipelotrichaceae</taxon>
        <taxon>Solobacterium</taxon>
    </lineage>
</organism>
<dbReference type="InterPro" id="IPR033764">
    <property type="entry name" value="Sdr_B"/>
</dbReference>
<keyword evidence="5" id="KW-0812">Transmembrane</keyword>
<evidence type="ECO:0000259" key="8">
    <source>
        <dbReference type="Pfam" id="PF18998"/>
    </source>
</evidence>
<dbReference type="Pfam" id="PF17210">
    <property type="entry name" value="SdrD_B"/>
    <property type="match status" value="1"/>
</dbReference>
<feature type="transmembrane region" description="Helical" evidence="5">
    <location>
        <begin position="1888"/>
        <end position="1910"/>
    </location>
</feature>
<protein>
    <submittedName>
        <fullName evidence="9">Uncharacterized protein</fullName>
    </submittedName>
</protein>
<dbReference type="GO" id="GO:0005576">
    <property type="term" value="C:extracellular region"/>
    <property type="evidence" value="ECO:0007669"/>
    <property type="project" value="UniProtKB-SubCell"/>
</dbReference>
<sequence length="1968" mass="217880">MKKKTQKRAIRNFKTFITSLLVIFSMVSQYTLATYAETANDTDISTTSKTIGAETDEASADQSETQSETTNVIEKNETATEDSLDAKSSSDEVNESSEKASVPDNQSSTKEENTDKVKSGNDGIQAVRNDDIQAVQNTPQYMEAGSFEGDISGIFTIKAEYSENTFPLSTTLQVSSDLSTERMELAKEAFIKQSGKTEEEISIKNIYGMNISFRNQWDNNEVEPAEDKQVKITLTRKDGEKLPEGEQYQLVHYTDGKMEKVDLKVNEEGQITFTASSFSPFYLGVLGAPIPPSITNVPLTVDCKMLNDVGKDSEGVYHYQVNPGTNGVFNITIPKEAFHGGDFRLTATLPKGMKFDQAGLDHLKDKTEVKSVEYDSNDLTSVTVTFKGDAGALDNLATALAVNTDIKYMSTGDLDNIIKNGIPKETICFRLLDRNGNLMGENKNYVVSPKTGNSEKINATSIFDTDTANVTISNDINNSVEKGWYFRDHLYPLAKLDIPSAGTDDNKLIRIKQVKVYRPKGLEDLCWPDSLDVENANVIGGGSFKKVNTTPQVDAKGTYDVFEYDLEADSKVSDSRFQGLTYNRDQLKKIRAIWKFKEGAFLPSGTLCEAADTEITFESEGGKEIVKSVTGTKMKVSKGVYDDRFKVTPRPNFKKDSANIEEVIPGHSKSEQKFVEVYNYRYLSNYDANGDLIMSEGEYTETYRFPYEIRPTSFKRSDSYGSGSKLKNIILTVVKADGTTVTKAVDENDIRYSSDGTNFSFAKYLEDGDRVSEVKIEWSALTNSSGGGKTPGTFNYAVARTHADGTPLVKDELIQIGYHAEHPKKDSAPYTYDTDTDTDYLYVKVGEEKCNEFMEQDYTGTKDVYFFGQKDEAKFWYNEPNAGAIYFKGDETNYRSTYTNPVITIKARANNIVGIEEPISYIKAITLSKRMKGWKVVYSTYNKSTGVTKNDQEYTVTNMDPSGSDTVISKETLGLDENEYFTSLQLKYDGVFHLEYDSDIDFLYNHQIEFRMVRILGDASRNKSLYHNQDVKVNGPETNRGQIYFDGYFKCDDPCSGTVYTDPNGIESKVRSGDGMALRYKPQGERWTLKSTDFKSDDRTVVAYQGGIATAEESEDTMHMFMEKSGVFNGSFRAERKDLLNDERSSTGNAPMDVPEAVYVELKDDEFDVASVVSEVKRKYDFSYGYNLSAEDISVVHANGKRYLKISSGGSLSHFAKLQGYLAYELGKINLQVWNGATLGDHHPFGKVYYDVSGLLTKYDGSEAAAYKKYEFEGAVPDVDDIRKTGDTTTPTLFEVGDMSKFTVRVLQHVLNGVQLYPGKNNIVDRNGPVTFLAREKENLMVSEQVHIPGSLNEGEVVVKLPEKGNQINVTSFDSEGNEIKTSKTCDFTMRLTGPAKSNHISGLGSTDTVTYTYSKDGQNYVDESAISSADWKDYRYIKAKIVHQPNPGSDANIDVNIPVNAEDTPAKADDLSSYITGTYTFTTGSEVLSANTSSAQYIWKPYTLKGKLWWDKNEDGVVDADEPAVENTDIVMNLEDANGNVVGSTSGEEGIIDGHGNFSIRTNTQSTSYSVQGTLPAGVKATKQTGTGDPTVSDTDSDFDRTTIKTATFNGFDAAGNAQNVAAGLIKLPELNLTMQMIHVTESPSAFNQNASSENPNNLKPALTYVPVSEDVLDSDASGKVTPKQTGLVKDIQVSTANTLGDVVEGKFNAAVYANVLYKNDTAGVTGDAPVDTTPYYPSIDDSNTDRVTVLGAGTMKKTGYRLAGWKDEDGNVYKENDTFKTGIVKKDITLTAVWEPIQYKVTYVIEGPDGSQTLVPASETHIYEDVVTVAENPKLEGYSFSGWASEDAYVQAGQTFSMPDHDVVIKGKFIQNSTPKTSDSLHVKKYLGMLMISMMISMICMLIGAVFGKGRLMVKPARDVISMDRINPDVSEDNSQQRVNESIIENYNKETEQKRNKNLKNNKLRL</sequence>
<gene>
    <name evidence="9" type="ORF">DWX20_06990</name>
</gene>
<keyword evidence="5" id="KW-1133">Transmembrane helix</keyword>
<dbReference type="InterPro" id="IPR013783">
    <property type="entry name" value="Ig-like_fold"/>
</dbReference>
<comment type="subcellular location">
    <subcellularLocation>
        <location evidence="1">Secreted</location>
    </subcellularLocation>
</comment>
<dbReference type="InterPro" id="IPR044060">
    <property type="entry name" value="Bacterial_rp_domain"/>
</dbReference>
<evidence type="ECO:0000313" key="10">
    <source>
        <dbReference type="Proteomes" id="UP000284731"/>
    </source>
</evidence>
<keyword evidence="3 6" id="KW-0732">Signal</keyword>
<evidence type="ECO:0000256" key="4">
    <source>
        <dbReference type="SAM" id="MobiDB-lite"/>
    </source>
</evidence>
<dbReference type="Pfam" id="PF18998">
    <property type="entry name" value="Flg_new_2"/>
    <property type="match status" value="1"/>
</dbReference>
<proteinExistence type="predicted"/>
<accession>A0A412PCT2</accession>
<evidence type="ECO:0000259" key="7">
    <source>
        <dbReference type="Pfam" id="PF17210"/>
    </source>
</evidence>
<evidence type="ECO:0000256" key="1">
    <source>
        <dbReference type="ARBA" id="ARBA00004613"/>
    </source>
</evidence>
<feature type="compositionally biased region" description="Basic and acidic residues" evidence="4">
    <location>
        <begin position="109"/>
        <end position="119"/>
    </location>
</feature>
<dbReference type="EMBL" id="QRWX01000003">
    <property type="protein sequence ID" value="RGT54909.1"/>
    <property type="molecule type" value="Genomic_DNA"/>
</dbReference>
<dbReference type="InterPro" id="IPR013378">
    <property type="entry name" value="InlB-like_B-rpt"/>
</dbReference>
<feature type="chain" id="PRO_5039450962" evidence="6">
    <location>
        <begin position="34"/>
        <end position="1968"/>
    </location>
</feature>
<feature type="domain" description="SD-repeat containing protein B" evidence="7">
    <location>
        <begin position="1509"/>
        <end position="1625"/>
    </location>
</feature>
<keyword evidence="5" id="KW-0472">Membrane</keyword>
<dbReference type="Proteomes" id="UP000284731">
    <property type="component" value="Unassembled WGS sequence"/>
</dbReference>
<comment type="caution">
    <text evidence="9">The sequence shown here is derived from an EMBL/GenBank/DDBJ whole genome shotgun (WGS) entry which is preliminary data.</text>
</comment>
<feature type="compositionally biased region" description="Basic and acidic residues" evidence="4">
    <location>
        <begin position="74"/>
        <end position="90"/>
    </location>
</feature>
<keyword evidence="2" id="KW-0964">Secreted</keyword>
<reference evidence="9 10" key="1">
    <citation type="submission" date="2018-08" db="EMBL/GenBank/DDBJ databases">
        <title>A genome reference for cultivated species of the human gut microbiota.</title>
        <authorList>
            <person name="Zou Y."/>
            <person name="Xue W."/>
            <person name="Luo G."/>
        </authorList>
    </citation>
    <scope>NUCLEOTIDE SEQUENCE [LARGE SCALE GENOMIC DNA]</scope>
    <source>
        <strain evidence="9 10">AF18-46</strain>
    </source>
</reference>
<feature type="signal peptide" evidence="6">
    <location>
        <begin position="1"/>
        <end position="33"/>
    </location>
</feature>
<dbReference type="Pfam" id="PF09479">
    <property type="entry name" value="Flg_new"/>
    <property type="match status" value="1"/>
</dbReference>
<evidence type="ECO:0000313" key="9">
    <source>
        <dbReference type="EMBL" id="RGT54909.1"/>
    </source>
</evidence>
<evidence type="ECO:0000256" key="3">
    <source>
        <dbReference type="ARBA" id="ARBA00022729"/>
    </source>
</evidence>
<evidence type="ECO:0000256" key="5">
    <source>
        <dbReference type="SAM" id="Phobius"/>
    </source>
</evidence>
<name>A0A412PCT2_9FIRM</name>
<feature type="region of interest" description="Disordered" evidence="4">
    <location>
        <begin position="52"/>
        <end position="129"/>
    </location>
</feature>
<feature type="compositionally biased region" description="Polar residues" evidence="4">
    <location>
        <begin position="60"/>
        <end position="73"/>
    </location>
</feature>
<evidence type="ECO:0000256" key="6">
    <source>
        <dbReference type="SAM" id="SignalP"/>
    </source>
</evidence>